<dbReference type="InterPro" id="IPR001752">
    <property type="entry name" value="Kinesin_motor_dom"/>
</dbReference>
<keyword evidence="7" id="KW-0505">Motor protein</keyword>
<keyword evidence="10" id="KW-0472">Membrane</keyword>
<dbReference type="PROSITE" id="PS50067">
    <property type="entry name" value="KINESIN_MOTOR_2"/>
    <property type="match status" value="1"/>
</dbReference>
<evidence type="ECO:0000256" key="4">
    <source>
        <dbReference type="ARBA" id="ARBA00022741"/>
    </source>
</evidence>
<dbReference type="InterPro" id="IPR027417">
    <property type="entry name" value="P-loop_NTPase"/>
</dbReference>
<dbReference type="GO" id="GO:0007018">
    <property type="term" value="P:microtubule-based movement"/>
    <property type="evidence" value="ECO:0007669"/>
    <property type="project" value="InterPro"/>
</dbReference>
<dbReference type="InterPro" id="IPR036961">
    <property type="entry name" value="Kinesin_motor_dom_sf"/>
</dbReference>
<evidence type="ECO:0000256" key="9">
    <source>
        <dbReference type="PROSITE-ProRule" id="PRU00283"/>
    </source>
</evidence>
<dbReference type="Gene3D" id="3.40.850.10">
    <property type="entry name" value="Kinesin motor domain"/>
    <property type="match status" value="1"/>
</dbReference>
<keyword evidence="10" id="KW-1133">Transmembrane helix</keyword>
<name>A0A3B4AY11_9GOBI</name>
<dbReference type="SUPFAM" id="SSF52540">
    <property type="entry name" value="P-loop containing nucleoside triphosphate hydrolases"/>
    <property type="match status" value="1"/>
</dbReference>
<feature type="transmembrane region" description="Helical" evidence="10">
    <location>
        <begin position="82"/>
        <end position="102"/>
    </location>
</feature>
<comment type="similarity">
    <text evidence="9">Belongs to the TRAFAC class myosin-kinesin ATPase superfamily. Kinesin family.</text>
</comment>
<dbReference type="InterPro" id="IPR054473">
    <property type="entry name" value="KIF2A-like_N"/>
</dbReference>
<evidence type="ECO:0000256" key="3">
    <source>
        <dbReference type="ARBA" id="ARBA00022701"/>
    </source>
</evidence>
<dbReference type="AlphaFoldDB" id="A0A3B4AY11"/>
<dbReference type="GO" id="GO:0003777">
    <property type="term" value="F:microtubule motor activity"/>
    <property type="evidence" value="ECO:0007669"/>
    <property type="project" value="InterPro"/>
</dbReference>
<dbReference type="GO" id="GO:0005524">
    <property type="term" value="F:ATP binding"/>
    <property type="evidence" value="ECO:0007669"/>
    <property type="project" value="UniProtKB-KW"/>
</dbReference>
<evidence type="ECO:0000256" key="7">
    <source>
        <dbReference type="ARBA" id="ARBA00023175"/>
    </source>
</evidence>
<evidence type="ECO:0000259" key="11">
    <source>
        <dbReference type="PROSITE" id="PS50067"/>
    </source>
</evidence>
<keyword evidence="13" id="KW-1185">Reference proteome</keyword>
<keyword evidence="3" id="KW-0493">Microtubule</keyword>
<keyword evidence="2" id="KW-0963">Cytoplasm</keyword>
<comment type="subcellular location">
    <subcellularLocation>
        <location evidence="1">Cytoplasm</location>
        <location evidence="1">Cytoskeleton</location>
    </subcellularLocation>
</comment>
<evidence type="ECO:0000256" key="2">
    <source>
        <dbReference type="ARBA" id="ARBA00022490"/>
    </source>
</evidence>
<evidence type="ECO:0000313" key="12">
    <source>
        <dbReference type="Ensembl" id="ENSPMGP00000021201.1"/>
    </source>
</evidence>
<keyword evidence="6" id="KW-0175">Coiled coil</keyword>
<accession>A0A3B4AY11</accession>
<comment type="caution">
    <text evidence="9">Lacks conserved residue(s) required for the propagation of feature annotation.</text>
</comment>
<sequence length="273" mass="31790">MVTSLHEDNESVTVEWIENGDTKGKEIDLESIFSLNPNVAPDDEIAQSPETQLPPSSIPKVTAAVGTTRARPSQHSQVSENYLNLMVYIILVLFVSFSGLYFTARRKSNCVKEVEKLQEKREKRRLQQQELREKRAQEVDVNLPNYEIMCMIRDFRASLDYRPLTSNDLIEEHRICVCVRARPLNKKELSVKDLDVITIPSRDVVMVHEPKQKVDLTRYLENQTFRFDYAFDENSTNEMVYRYGFYCLFEDKKKKVMISNINCDRQVYSPAFG</sequence>
<keyword evidence="8" id="KW-0206">Cytoskeleton</keyword>
<evidence type="ECO:0000313" key="13">
    <source>
        <dbReference type="Proteomes" id="UP000261520"/>
    </source>
</evidence>
<dbReference type="STRING" id="409849.ENSPMGP00000021201"/>
<reference evidence="12" key="2">
    <citation type="submission" date="2025-09" db="UniProtKB">
        <authorList>
            <consortium name="Ensembl"/>
        </authorList>
    </citation>
    <scope>IDENTIFICATION</scope>
</reference>
<dbReference type="PANTHER" id="PTHR47971:SF8">
    <property type="entry name" value="KINESIN-LIKE PROTEIN"/>
    <property type="match status" value="1"/>
</dbReference>
<dbReference type="InterPro" id="IPR027640">
    <property type="entry name" value="Kinesin-like_fam"/>
</dbReference>
<evidence type="ECO:0000256" key="8">
    <source>
        <dbReference type="ARBA" id="ARBA00023212"/>
    </source>
</evidence>
<evidence type="ECO:0000256" key="6">
    <source>
        <dbReference type="ARBA" id="ARBA00023054"/>
    </source>
</evidence>
<dbReference type="GO" id="GO:0008017">
    <property type="term" value="F:microtubule binding"/>
    <property type="evidence" value="ECO:0007669"/>
    <property type="project" value="InterPro"/>
</dbReference>
<evidence type="ECO:0000256" key="5">
    <source>
        <dbReference type="ARBA" id="ARBA00022840"/>
    </source>
</evidence>
<organism evidence="12 13">
    <name type="scientific">Periophthalmus magnuspinnatus</name>
    <dbReference type="NCBI Taxonomy" id="409849"/>
    <lineage>
        <taxon>Eukaryota</taxon>
        <taxon>Metazoa</taxon>
        <taxon>Chordata</taxon>
        <taxon>Craniata</taxon>
        <taxon>Vertebrata</taxon>
        <taxon>Euteleostomi</taxon>
        <taxon>Actinopterygii</taxon>
        <taxon>Neopterygii</taxon>
        <taxon>Teleostei</taxon>
        <taxon>Neoteleostei</taxon>
        <taxon>Acanthomorphata</taxon>
        <taxon>Gobiaria</taxon>
        <taxon>Gobiiformes</taxon>
        <taxon>Gobioidei</taxon>
        <taxon>Gobiidae</taxon>
        <taxon>Oxudercinae</taxon>
        <taxon>Periophthalmus</taxon>
    </lineage>
</organism>
<dbReference type="GO" id="GO:0005874">
    <property type="term" value="C:microtubule"/>
    <property type="evidence" value="ECO:0007669"/>
    <property type="project" value="UniProtKB-KW"/>
</dbReference>
<feature type="domain" description="Kinesin motor" evidence="11">
    <location>
        <begin position="174"/>
        <end position="273"/>
    </location>
</feature>
<evidence type="ECO:0000256" key="10">
    <source>
        <dbReference type="SAM" id="Phobius"/>
    </source>
</evidence>
<reference evidence="12" key="1">
    <citation type="submission" date="2025-08" db="UniProtKB">
        <authorList>
            <consortium name="Ensembl"/>
        </authorList>
    </citation>
    <scope>IDENTIFICATION</scope>
</reference>
<proteinExistence type="inferred from homology"/>
<protein>
    <recommendedName>
        <fullName evidence="11">Kinesin motor domain-containing protein</fullName>
    </recommendedName>
</protein>
<keyword evidence="4" id="KW-0547">Nucleotide-binding</keyword>
<dbReference type="GO" id="GO:0007019">
    <property type="term" value="P:microtubule depolymerization"/>
    <property type="evidence" value="ECO:0007669"/>
    <property type="project" value="TreeGrafter"/>
</dbReference>
<dbReference type="Proteomes" id="UP000261520">
    <property type="component" value="Unplaced"/>
</dbReference>
<keyword evidence="10" id="KW-0812">Transmembrane</keyword>
<evidence type="ECO:0000256" key="1">
    <source>
        <dbReference type="ARBA" id="ARBA00004245"/>
    </source>
</evidence>
<keyword evidence="5" id="KW-0067">ATP-binding</keyword>
<dbReference type="PANTHER" id="PTHR47971">
    <property type="entry name" value="KINESIN-RELATED PROTEIN 6"/>
    <property type="match status" value="1"/>
</dbReference>
<dbReference type="Ensembl" id="ENSPMGT00000022594.1">
    <property type="protein sequence ID" value="ENSPMGP00000021201.1"/>
    <property type="gene ID" value="ENSPMGG00000017177.1"/>
</dbReference>
<dbReference type="Pfam" id="PF22923">
    <property type="entry name" value="KIF2A-like_1st"/>
    <property type="match status" value="1"/>
</dbReference>